<dbReference type="Gene3D" id="3.40.630.30">
    <property type="match status" value="1"/>
</dbReference>
<dbReference type="CDD" id="cd04301">
    <property type="entry name" value="NAT_SF"/>
    <property type="match status" value="1"/>
</dbReference>
<dbReference type="InterPro" id="IPR000182">
    <property type="entry name" value="GNAT_dom"/>
</dbReference>
<dbReference type="Pfam" id="PF00583">
    <property type="entry name" value="Acetyltransf_1"/>
    <property type="match status" value="1"/>
</dbReference>
<dbReference type="PANTHER" id="PTHR43233:SF1">
    <property type="entry name" value="FAMILY N-ACETYLTRANSFERASE, PUTATIVE (AFU_ORTHOLOGUE AFUA_6G03350)-RELATED"/>
    <property type="match status" value="1"/>
</dbReference>
<dbReference type="PROSITE" id="PS51186">
    <property type="entry name" value="GNAT"/>
    <property type="match status" value="1"/>
</dbReference>
<dbReference type="RefSeq" id="WP_211325215.1">
    <property type="nucleotide sequence ID" value="NZ_CP027432.2"/>
</dbReference>
<evidence type="ECO:0000313" key="2">
    <source>
        <dbReference type="EMBL" id="ROR41168.1"/>
    </source>
</evidence>
<dbReference type="PANTHER" id="PTHR43233">
    <property type="entry name" value="FAMILY N-ACETYLTRANSFERASE, PUTATIVE (AFU_ORTHOLOGUE AFUA_6G03350)-RELATED"/>
    <property type="match status" value="1"/>
</dbReference>
<sequence>MEIVYNVDEYIDDLMALYKNEWWTNKRSKEEVIKMLQNSTFVFGIVENNELIAFSRVLSDKVYKAFIFDVIVRSDCRNRGLAKILMENILNHEELKNVKTFELYCKEEMIGFYEKFGFKKVEDLVLLKR</sequence>
<protein>
    <submittedName>
        <fullName evidence="2">Acetyltransferase (GNAT) family protein</fullName>
    </submittedName>
</protein>
<organism evidence="2 3">
    <name type="scientific">Caminibacter pacificus</name>
    <dbReference type="NCBI Taxonomy" id="1424653"/>
    <lineage>
        <taxon>Bacteria</taxon>
        <taxon>Pseudomonadati</taxon>
        <taxon>Campylobacterota</taxon>
        <taxon>Epsilonproteobacteria</taxon>
        <taxon>Nautiliales</taxon>
        <taxon>Nautiliaceae</taxon>
        <taxon>Caminibacter</taxon>
    </lineage>
</organism>
<dbReference type="GO" id="GO:0016747">
    <property type="term" value="F:acyltransferase activity, transferring groups other than amino-acyl groups"/>
    <property type="evidence" value="ECO:0007669"/>
    <property type="project" value="InterPro"/>
</dbReference>
<reference evidence="2 3" key="1">
    <citation type="submission" date="2018-11" db="EMBL/GenBank/DDBJ databases">
        <title>Genomic Encyclopedia of Type Strains, Phase IV (KMG-IV): sequencing the most valuable type-strain genomes for metagenomic binning, comparative biology and taxonomic classification.</title>
        <authorList>
            <person name="Goeker M."/>
        </authorList>
    </citation>
    <scope>NUCLEOTIDE SEQUENCE [LARGE SCALE GENOMIC DNA]</scope>
    <source>
        <strain evidence="2 3">DSM 27783</strain>
    </source>
</reference>
<name>A0AAJ4UYV1_9BACT</name>
<dbReference type="InterPro" id="IPR053144">
    <property type="entry name" value="Acetyltransferase_Butenolide"/>
</dbReference>
<feature type="domain" description="N-acetyltransferase" evidence="1">
    <location>
        <begin position="1"/>
        <end position="129"/>
    </location>
</feature>
<dbReference type="SUPFAM" id="SSF55729">
    <property type="entry name" value="Acyl-CoA N-acyltransferases (Nat)"/>
    <property type="match status" value="1"/>
</dbReference>
<dbReference type="EMBL" id="RJVK01000001">
    <property type="protein sequence ID" value="ROR41168.1"/>
    <property type="molecule type" value="Genomic_DNA"/>
</dbReference>
<dbReference type="Proteomes" id="UP000272781">
    <property type="component" value="Unassembled WGS sequence"/>
</dbReference>
<proteinExistence type="predicted"/>
<accession>A0AAJ4UYV1</accession>
<gene>
    <name evidence="2" type="ORF">EDC58_0653</name>
</gene>
<evidence type="ECO:0000259" key="1">
    <source>
        <dbReference type="PROSITE" id="PS51186"/>
    </source>
</evidence>
<evidence type="ECO:0000313" key="3">
    <source>
        <dbReference type="Proteomes" id="UP000272781"/>
    </source>
</evidence>
<dbReference type="AlphaFoldDB" id="A0AAJ4UYV1"/>
<comment type="caution">
    <text evidence="2">The sequence shown here is derived from an EMBL/GenBank/DDBJ whole genome shotgun (WGS) entry which is preliminary data.</text>
</comment>
<dbReference type="InterPro" id="IPR016181">
    <property type="entry name" value="Acyl_CoA_acyltransferase"/>
</dbReference>